<dbReference type="Proteomes" id="UP000197065">
    <property type="component" value="Unassembled WGS sequence"/>
</dbReference>
<dbReference type="PROSITE" id="PS50404">
    <property type="entry name" value="GST_NTER"/>
    <property type="match status" value="1"/>
</dbReference>
<protein>
    <submittedName>
        <fullName evidence="3">GST-like protein</fullName>
    </submittedName>
</protein>
<evidence type="ECO:0000259" key="2">
    <source>
        <dbReference type="PROSITE" id="PS50405"/>
    </source>
</evidence>
<dbReference type="InterPro" id="IPR036249">
    <property type="entry name" value="Thioredoxin-like_sf"/>
</dbReference>
<dbReference type="SUPFAM" id="SSF47616">
    <property type="entry name" value="GST C-terminal domain-like"/>
    <property type="match status" value="1"/>
</dbReference>
<dbReference type="EMBL" id="FYEH01000015">
    <property type="protein sequence ID" value="SNB76802.1"/>
    <property type="molecule type" value="Genomic_DNA"/>
</dbReference>
<dbReference type="InterPro" id="IPR010987">
    <property type="entry name" value="Glutathione-S-Trfase_C-like"/>
</dbReference>
<dbReference type="CDD" id="cd03057">
    <property type="entry name" value="GST_N_Beta"/>
    <property type="match status" value="1"/>
</dbReference>
<proteinExistence type="predicted"/>
<keyword evidence="4" id="KW-1185">Reference proteome</keyword>
<dbReference type="PANTHER" id="PTHR44051">
    <property type="entry name" value="GLUTATHIONE S-TRANSFERASE-RELATED"/>
    <property type="match status" value="1"/>
</dbReference>
<feature type="domain" description="GST N-terminal" evidence="1">
    <location>
        <begin position="2"/>
        <end position="83"/>
    </location>
</feature>
<evidence type="ECO:0000259" key="1">
    <source>
        <dbReference type="PROSITE" id="PS50404"/>
    </source>
</evidence>
<evidence type="ECO:0000313" key="3">
    <source>
        <dbReference type="EMBL" id="SNB76802.1"/>
    </source>
</evidence>
<reference evidence="3 4" key="1">
    <citation type="submission" date="2017-06" db="EMBL/GenBank/DDBJ databases">
        <authorList>
            <person name="Kim H.J."/>
            <person name="Triplett B.A."/>
        </authorList>
    </citation>
    <scope>NUCLEOTIDE SEQUENCE [LARGE SCALE GENOMIC DNA]</scope>
    <source>
        <strain evidence="3 4">B29T1</strain>
    </source>
</reference>
<name>A0A212RW42_9PROT</name>
<organism evidence="3 4">
    <name type="scientific">Arboricoccus pini</name>
    <dbReference type="NCBI Taxonomy" id="1963835"/>
    <lineage>
        <taxon>Bacteria</taxon>
        <taxon>Pseudomonadati</taxon>
        <taxon>Pseudomonadota</taxon>
        <taxon>Alphaproteobacteria</taxon>
        <taxon>Geminicoccales</taxon>
        <taxon>Geminicoccaceae</taxon>
        <taxon>Arboricoccus</taxon>
    </lineage>
</organism>
<dbReference type="PROSITE" id="PS50405">
    <property type="entry name" value="GST_CTER"/>
    <property type="match status" value="1"/>
</dbReference>
<dbReference type="RefSeq" id="WP_088562658.1">
    <property type="nucleotide sequence ID" value="NZ_FYEH01000015.1"/>
</dbReference>
<dbReference type="Pfam" id="PF13409">
    <property type="entry name" value="GST_N_2"/>
    <property type="match status" value="1"/>
</dbReference>
<dbReference type="SUPFAM" id="SSF52833">
    <property type="entry name" value="Thioredoxin-like"/>
    <property type="match status" value="1"/>
</dbReference>
<sequence>MASTYRLISTRGWGSAIIEAALALGGFAYELEELDPNRPKDRQRLLSLNPLGQIPVLILPDGELMTESAAMLLLLSERQPATPLAPPPGAPERAAFLRWLAFVVAAIYPQYIVGDGANRLLPGDADAAARLLEATDAQMMRHWQQIEAAITPSPWFLGQTFSVLDLYVVVMVRWRPGRAWFAAHCPKLTAVAAATARLPKVEAIMRAQFD</sequence>
<dbReference type="Gene3D" id="3.40.30.10">
    <property type="entry name" value="Glutaredoxin"/>
    <property type="match status" value="1"/>
</dbReference>
<dbReference type="Gene3D" id="1.20.1050.10">
    <property type="match status" value="1"/>
</dbReference>
<gene>
    <name evidence="3" type="ORF">SAMN07250955_11576</name>
</gene>
<accession>A0A212RW42</accession>
<dbReference type="PANTHER" id="PTHR44051:SF8">
    <property type="entry name" value="GLUTATHIONE S-TRANSFERASE GSTA"/>
    <property type="match status" value="1"/>
</dbReference>
<dbReference type="AlphaFoldDB" id="A0A212RW42"/>
<dbReference type="OrthoDB" id="9813092at2"/>
<feature type="domain" description="GST C-terminal" evidence="2">
    <location>
        <begin position="89"/>
        <end position="210"/>
    </location>
</feature>
<dbReference type="InterPro" id="IPR004045">
    <property type="entry name" value="Glutathione_S-Trfase_N"/>
</dbReference>
<evidence type="ECO:0000313" key="4">
    <source>
        <dbReference type="Proteomes" id="UP000197065"/>
    </source>
</evidence>
<dbReference type="InterPro" id="IPR036282">
    <property type="entry name" value="Glutathione-S-Trfase_C_sf"/>
</dbReference>